<dbReference type="InterPro" id="IPR003593">
    <property type="entry name" value="AAA+_ATPase"/>
</dbReference>
<comment type="caution">
    <text evidence="10">The sequence shown here is derived from an EMBL/GenBank/DDBJ whole genome shotgun (WGS) entry which is preliminary data.</text>
</comment>
<feature type="transmembrane region" description="Helical" evidence="7">
    <location>
        <begin position="61"/>
        <end position="86"/>
    </location>
</feature>
<dbReference type="EMBL" id="PDSK01000096">
    <property type="protein sequence ID" value="PIE33620.1"/>
    <property type="molecule type" value="Genomic_DNA"/>
</dbReference>
<organism evidence="10 11">
    <name type="scientific">candidate division KSB3 bacterium</name>
    <dbReference type="NCBI Taxonomy" id="2044937"/>
    <lineage>
        <taxon>Bacteria</taxon>
        <taxon>candidate division KSB3</taxon>
    </lineage>
</organism>
<keyword evidence="3" id="KW-0547">Nucleotide-binding</keyword>
<evidence type="ECO:0000313" key="10">
    <source>
        <dbReference type="EMBL" id="PIE33620.1"/>
    </source>
</evidence>
<dbReference type="Gene3D" id="1.20.1560.10">
    <property type="entry name" value="ABC transporter type 1, transmembrane domain"/>
    <property type="match status" value="1"/>
</dbReference>
<dbReference type="Pfam" id="PF00005">
    <property type="entry name" value="ABC_tran"/>
    <property type="match status" value="1"/>
</dbReference>
<dbReference type="InterPro" id="IPR003439">
    <property type="entry name" value="ABC_transporter-like_ATP-bd"/>
</dbReference>
<keyword evidence="4" id="KW-0067">ATP-binding</keyword>
<feature type="domain" description="ABC transporter" evidence="8">
    <location>
        <begin position="378"/>
        <end position="611"/>
    </location>
</feature>
<keyword evidence="2 7" id="KW-0812">Transmembrane</keyword>
<comment type="subcellular location">
    <subcellularLocation>
        <location evidence="1">Cell membrane</location>
        <topology evidence="1">Multi-pass membrane protein</topology>
    </subcellularLocation>
</comment>
<feature type="domain" description="ABC transmembrane type-1" evidence="9">
    <location>
        <begin position="62"/>
        <end position="344"/>
    </location>
</feature>
<dbReference type="PROSITE" id="PS50893">
    <property type="entry name" value="ABC_TRANSPORTER_2"/>
    <property type="match status" value="1"/>
</dbReference>
<dbReference type="InterPro" id="IPR011527">
    <property type="entry name" value="ABC1_TM_dom"/>
</dbReference>
<dbReference type="InterPro" id="IPR036640">
    <property type="entry name" value="ABC1_TM_sf"/>
</dbReference>
<evidence type="ECO:0000259" key="8">
    <source>
        <dbReference type="PROSITE" id="PS50893"/>
    </source>
</evidence>
<dbReference type="GO" id="GO:0016887">
    <property type="term" value="F:ATP hydrolysis activity"/>
    <property type="evidence" value="ECO:0007669"/>
    <property type="project" value="InterPro"/>
</dbReference>
<evidence type="ECO:0000256" key="3">
    <source>
        <dbReference type="ARBA" id="ARBA00022741"/>
    </source>
</evidence>
<proteinExistence type="predicted"/>
<dbReference type="SUPFAM" id="SSF90123">
    <property type="entry name" value="ABC transporter transmembrane region"/>
    <property type="match status" value="1"/>
</dbReference>
<dbReference type="InterPro" id="IPR039421">
    <property type="entry name" value="Type_1_exporter"/>
</dbReference>
<dbReference type="SUPFAM" id="SSF52540">
    <property type="entry name" value="P-loop containing nucleoside triphosphate hydrolases"/>
    <property type="match status" value="1"/>
</dbReference>
<evidence type="ECO:0000256" key="7">
    <source>
        <dbReference type="SAM" id="Phobius"/>
    </source>
</evidence>
<evidence type="ECO:0000256" key="1">
    <source>
        <dbReference type="ARBA" id="ARBA00004651"/>
    </source>
</evidence>
<accession>A0A2G6KE09</accession>
<feature type="transmembrane region" description="Helical" evidence="7">
    <location>
        <begin position="201"/>
        <end position="220"/>
    </location>
</feature>
<dbReference type="Pfam" id="PF00664">
    <property type="entry name" value="ABC_membrane"/>
    <property type="match status" value="1"/>
</dbReference>
<sequence>MLHAGGHNIYLGNTYVLTADDAFSLIEALILSLHSSEKTQTYIMDVYKRLLTYTRAHLSKILISLFCSLIVGGSTAVSALIVKDVVDQIFMNKDQTMLVYIPFVVLVLISIKGLASFGQVYFIESVGQQVILDIRDEIYRHLQKLSMSFFSKHQTGTLVSRITNDVNLLQTAAANLLSEAIRQGFTASGLLCVVFYRHWKLALIALLVMPIAMGIVTYFGKKMRKTSHTLQVKMADINNLLYEKISGIRIVKAFSAEEEEIAWFASVIHSYYRSAIRVVKINAVNSSLSEVLGGIGVAGVIWYGGYEVINGITTPGTFFSFITALLMLYEPLKRIGKFNVKIQQALAAADRVFDVLDVEPDVQEAEQAVKLLPVQDCISYTDVSFRYDDEPVLQHITFTAEVGHVTAFVGLSGAGKTTLLSLLPRFYDPTEGTIAIDGTDITKVTFTSLRQQIGIVTQDVILFHDTVANNIAYGAKHYTDDDIVRAAQIANAHEFIEKLPQRYQTHIGERGARLSGGQRQRLAIARAILKNPPIIILDEATSSLDSESERLVQEAISNLMRDRTTLVIAHRLSTIQKAEKIVVLDHGSIIESGTHFELLSRNGVYTRLYETQMLHNEKGSQI</sequence>
<evidence type="ECO:0000259" key="9">
    <source>
        <dbReference type="PROSITE" id="PS50929"/>
    </source>
</evidence>
<dbReference type="CDD" id="cd18552">
    <property type="entry name" value="ABC_6TM_MsbA_like"/>
    <property type="match status" value="1"/>
</dbReference>
<gene>
    <name evidence="10" type="ORF">CSA56_10920</name>
</gene>
<dbReference type="PANTHER" id="PTHR43394:SF1">
    <property type="entry name" value="ATP-BINDING CASSETTE SUB-FAMILY B MEMBER 10, MITOCHONDRIAL"/>
    <property type="match status" value="1"/>
</dbReference>
<keyword evidence="5 7" id="KW-1133">Transmembrane helix</keyword>
<dbReference type="SMART" id="SM00382">
    <property type="entry name" value="AAA"/>
    <property type="match status" value="1"/>
</dbReference>
<feature type="transmembrane region" description="Helical" evidence="7">
    <location>
        <begin position="98"/>
        <end position="123"/>
    </location>
</feature>
<evidence type="ECO:0000256" key="5">
    <source>
        <dbReference type="ARBA" id="ARBA00022989"/>
    </source>
</evidence>
<dbReference type="FunFam" id="3.40.50.300:FF:000218">
    <property type="entry name" value="Multidrug ABC transporter ATP-binding protein"/>
    <property type="match status" value="1"/>
</dbReference>
<evidence type="ECO:0000256" key="2">
    <source>
        <dbReference type="ARBA" id="ARBA00022692"/>
    </source>
</evidence>
<evidence type="ECO:0000256" key="6">
    <source>
        <dbReference type="ARBA" id="ARBA00023136"/>
    </source>
</evidence>
<dbReference type="Proteomes" id="UP000230821">
    <property type="component" value="Unassembled WGS sequence"/>
</dbReference>
<dbReference type="Gene3D" id="3.40.50.300">
    <property type="entry name" value="P-loop containing nucleotide triphosphate hydrolases"/>
    <property type="match status" value="1"/>
</dbReference>
<feature type="transmembrane region" description="Helical" evidence="7">
    <location>
        <begin position="309"/>
        <end position="329"/>
    </location>
</feature>
<dbReference type="GO" id="GO:0005886">
    <property type="term" value="C:plasma membrane"/>
    <property type="evidence" value="ECO:0007669"/>
    <property type="project" value="UniProtKB-SubCell"/>
</dbReference>
<evidence type="ECO:0000313" key="11">
    <source>
        <dbReference type="Proteomes" id="UP000230821"/>
    </source>
</evidence>
<evidence type="ECO:0000256" key="4">
    <source>
        <dbReference type="ARBA" id="ARBA00022840"/>
    </source>
</evidence>
<dbReference type="PANTHER" id="PTHR43394">
    <property type="entry name" value="ATP-DEPENDENT PERMEASE MDL1, MITOCHONDRIAL"/>
    <property type="match status" value="1"/>
</dbReference>
<name>A0A2G6KE09_9BACT</name>
<protein>
    <submittedName>
        <fullName evidence="10">ABC transporter permease</fullName>
    </submittedName>
</protein>
<dbReference type="PROSITE" id="PS50929">
    <property type="entry name" value="ABC_TM1F"/>
    <property type="match status" value="1"/>
</dbReference>
<dbReference type="GO" id="GO:0015421">
    <property type="term" value="F:ABC-type oligopeptide transporter activity"/>
    <property type="evidence" value="ECO:0007669"/>
    <property type="project" value="TreeGrafter"/>
</dbReference>
<reference evidence="10 11" key="1">
    <citation type="submission" date="2017-10" db="EMBL/GenBank/DDBJ databases">
        <title>Novel microbial diversity and functional potential in the marine mammal oral microbiome.</title>
        <authorList>
            <person name="Dudek N.K."/>
            <person name="Sun C.L."/>
            <person name="Burstein D."/>
            <person name="Kantor R.S."/>
            <person name="Aliaga Goltsman D.S."/>
            <person name="Bik E.M."/>
            <person name="Thomas B.C."/>
            <person name="Banfield J.F."/>
            <person name="Relman D.A."/>
        </authorList>
    </citation>
    <scope>NUCLEOTIDE SEQUENCE [LARGE SCALE GENOMIC DNA]</scope>
    <source>
        <strain evidence="10">DOLJORAL78_47_16</strain>
    </source>
</reference>
<keyword evidence="6 7" id="KW-0472">Membrane</keyword>
<dbReference type="PROSITE" id="PS00211">
    <property type="entry name" value="ABC_TRANSPORTER_1"/>
    <property type="match status" value="1"/>
</dbReference>
<dbReference type="GO" id="GO:0005524">
    <property type="term" value="F:ATP binding"/>
    <property type="evidence" value="ECO:0007669"/>
    <property type="project" value="UniProtKB-KW"/>
</dbReference>
<dbReference type="InterPro" id="IPR027417">
    <property type="entry name" value="P-loop_NTPase"/>
</dbReference>
<feature type="transmembrane region" description="Helical" evidence="7">
    <location>
        <begin position="283"/>
        <end position="303"/>
    </location>
</feature>
<dbReference type="InterPro" id="IPR017871">
    <property type="entry name" value="ABC_transporter-like_CS"/>
</dbReference>
<dbReference type="AlphaFoldDB" id="A0A2G6KE09"/>